<dbReference type="InterPro" id="IPR010179">
    <property type="entry name" value="CRISPR-assoc_prot_Cse3"/>
</dbReference>
<proteinExistence type="predicted"/>
<dbReference type="NCBIfam" id="TIGR01907">
    <property type="entry name" value="casE_Cse3"/>
    <property type="match status" value="2"/>
</dbReference>
<dbReference type="AlphaFoldDB" id="A0A0C1QWR5"/>
<dbReference type="Pfam" id="PF08798">
    <property type="entry name" value="CRISPR_assoc"/>
    <property type="match status" value="1"/>
</dbReference>
<gene>
    <name evidence="1" type="ORF">SE37_08210</name>
</gene>
<sequence length="293" mass="33312">MYFSRIRIRPDVRDLHLLLSGNSYGAHQLLWKLFPTREAGRSFLFREEVAREQIPFHKGVRGEPVFYTVSESQPRADNPIFCVESKPYAPRLVAGDRLAFRLRANPTVARKTEGKKNSVRHDVVMDAQYHLLRELAEEMGVSASGDKSKIKTQLLSVWQKVSVSRSIETRLRGIIARNERLAEAATNTMNPLKLLDVALKAHTNKSLEKWFCEKGERLGFTLVRDSVKRRLKFQSEGYQWHALPKKGKDAGFSSVDFEGEIEVVDQSLFHKALFEGIGPAKGFGCGLMLIRRA</sequence>
<dbReference type="Gene3D" id="3.30.70.1210">
    <property type="entry name" value="Crispr-associated protein, domain 2"/>
    <property type="match status" value="2"/>
</dbReference>
<accession>A0A0C1QWR5</accession>
<dbReference type="EMBL" id="JXBL01000001">
    <property type="protein sequence ID" value="KIE42611.1"/>
    <property type="molecule type" value="Genomic_DNA"/>
</dbReference>
<dbReference type="SUPFAM" id="SSF117987">
    <property type="entry name" value="CRISPR-associated protein"/>
    <property type="match status" value="2"/>
</dbReference>
<evidence type="ECO:0000313" key="1">
    <source>
        <dbReference type="EMBL" id="KIE42611.1"/>
    </source>
</evidence>
<comment type="caution">
    <text evidence="1">The sequence shown here is derived from an EMBL/GenBank/DDBJ whole genome shotgun (WGS) entry which is preliminary data.</text>
</comment>
<protein>
    <submittedName>
        <fullName evidence="1">CRISPR-associated protein Cse3</fullName>
    </submittedName>
</protein>
<dbReference type="RefSeq" id="WP_039645340.1">
    <property type="nucleotide sequence ID" value="NZ_JXBL01000001.1"/>
</dbReference>
<organism evidence="1 2">
    <name type="scientific">Geobacter soli</name>
    <dbReference type="NCBI Taxonomy" id="1510391"/>
    <lineage>
        <taxon>Bacteria</taxon>
        <taxon>Pseudomonadati</taxon>
        <taxon>Thermodesulfobacteriota</taxon>
        <taxon>Desulfuromonadia</taxon>
        <taxon>Geobacterales</taxon>
        <taxon>Geobacteraceae</taxon>
        <taxon>Geobacter</taxon>
    </lineage>
</organism>
<name>A0A0C1QWR5_9BACT</name>
<dbReference type="Gene3D" id="3.30.70.1200">
    <property type="entry name" value="Crispr-associated protein, domain 1"/>
    <property type="match status" value="1"/>
</dbReference>
<dbReference type="SMART" id="SM01101">
    <property type="entry name" value="CRISPR_assoc"/>
    <property type="match status" value="1"/>
</dbReference>
<keyword evidence="2" id="KW-1185">Reference proteome</keyword>
<evidence type="ECO:0000313" key="2">
    <source>
        <dbReference type="Proteomes" id="UP000031433"/>
    </source>
</evidence>
<dbReference type="Proteomes" id="UP000031433">
    <property type="component" value="Unassembled WGS sequence"/>
</dbReference>
<reference evidence="1 2" key="1">
    <citation type="submission" date="2015-01" db="EMBL/GenBank/DDBJ databases">
        <title>Genome sequence of the anaerobic bacterium Geobacter soli GSS01, a dissimilatory Fe(III) reducer from soil.</title>
        <authorList>
            <person name="Yang G."/>
            <person name="Zhou S."/>
        </authorList>
    </citation>
    <scope>NUCLEOTIDE SEQUENCE [LARGE SCALE GENOMIC DNA]</scope>
    <source>
        <strain evidence="1 2">GSS01</strain>
    </source>
</reference>
<dbReference type="CDD" id="cd09727">
    <property type="entry name" value="Cas6_I-E"/>
    <property type="match status" value="1"/>
</dbReference>